<gene>
    <name evidence="8" type="ORF">UT19_C0002G0045</name>
</gene>
<dbReference type="STRING" id="1618573.UT19_C0002G0045"/>
<dbReference type="InterPro" id="IPR036373">
    <property type="entry name" value="Ribosomal_bL17_sf"/>
</dbReference>
<dbReference type="GO" id="GO:0003735">
    <property type="term" value="F:structural constituent of ribosome"/>
    <property type="evidence" value="ECO:0007669"/>
    <property type="project" value="InterPro"/>
</dbReference>
<evidence type="ECO:0000256" key="6">
    <source>
        <dbReference type="RuleBase" id="RU000661"/>
    </source>
</evidence>
<dbReference type="AlphaFoldDB" id="A0A0G0LR79"/>
<dbReference type="SUPFAM" id="SSF64263">
    <property type="entry name" value="Prokaryotic ribosomal protein L17"/>
    <property type="match status" value="1"/>
</dbReference>
<dbReference type="GO" id="GO:0022625">
    <property type="term" value="C:cytosolic large ribosomal subunit"/>
    <property type="evidence" value="ECO:0007669"/>
    <property type="project" value="TreeGrafter"/>
</dbReference>
<feature type="region of interest" description="Disordered" evidence="7">
    <location>
        <begin position="133"/>
        <end position="160"/>
    </location>
</feature>
<name>A0A0G0LR79_9BACT</name>
<dbReference type="InterPro" id="IPR000456">
    <property type="entry name" value="Ribosomal_bL17"/>
</dbReference>
<evidence type="ECO:0000256" key="3">
    <source>
        <dbReference type="ARBA" id="ARBA00023274"/>
    </source>
</evidence>
<dbReference type="EMBL" id="LBVW01000002">
    <property type="protein sequence ID" value="KKQ94403.1"/>
    <property type="molecule type" value="Genomic_DNA"/>
</dbReference>
<sequence>MKKKVFGRKLSRDRGSREALFRSLIKALILHGSINTTKAKAKAIQSDVDKLVTLAKKGDMSARRRVYAILANDKASIKKLFGEISEAFINKIGGFTRIINLPRRRGDLAEVARLEWSRKIVISDKQKVTSKKGKIDEKRSLKENVQSREKSKIKREKTVI</sequence>
<comment type="caution">
    <text evidence="8">The sequence shown here is derived from an EMBL/GenBank/DDBJ whole genome shotgun (WGS) entry which is preliminary data.</text>
</comment>
<dbReference type="Pfam" id="PF01196">
    <property type="entry name" value="Ribosomal_L17"/>
    <property type="match status" value="1"/>
</dbReference>
<evidence type="ECO:0000256" key="1">
    <source>
        <dbReference type="ARBA" id="ARBA00008777"/>
    </source>
</evidence>
<evidence type="ECO:0000256" key="5">
    <source>
        <dbReference type="RuleBase" id="RU000660"/>
    </source>
</evidence>
<evidence type="ECO:0000313" key="9">
    <source>
        <dbReference type="Proteomes" id="UP000034932"/>
    </source>
</evidence>
<evidence type="ECO:0000313" key="8">
    <source>
        <dbReference type="EMBL" id="KKQ94403.1"/>
    </source>
</evidence>
<dbReference type="PANTHER" id="PTHR14413">
    <property type="entry name" value="RIBOSOMAL PROTEIN L17"/>
    <property type="match status" value="1"/>
</dbReference>
<dbReference type="PROSITE" id="PS01167">
    <property type="entry name" value="RIBOSOMAL_L17"/>
    <property type="match status" value="1"/>
</dbReference>
<dbReference type="GO" id="GO:0006412">
    <property type="term" value="P:translation"/>
    <property type="evidence" value="ECO:0007669"/>
    <property type="project" value="InterPro"/>
</dbReference>
<accession>A0A0G0LR79</accession>
<reference evidence="8 9" key="1">
    <citation type="journal article" date="2015" name="Nature">
        <title>rRNA introns, odd ribosomes, and small enigmatic genomes across a large radiation of phyla.</title>
        <authorList>
            <person name="Brown C.T."/>
            <person name="Hug L.A."/>
            <person name="Thomas B.C."/>
            <person name="Sharon I."/>
            <person name="Castelle C.J."/>
            <person name="Singh A."/>
            <person name="Wilkins M.J."/>
            <person name="Williams K.H."/>
            <person name="Banfield J.F."/>
        </authorList>
    </citation>
    <scope>NUCLEOTIDE SEQUENCE [LARGE SCALE GENOMIC DNA]</scope>
</reference>
<dbReference type="InterPro" id="IPR047859">
    <property type="entry name" value="Ribosomal_bL17_CS"/>
</dbReference>
<protein>
    <recommendedName>
        <fullName evidence="4 6">50S ribosomal protein L17</fullName>
    </recommendedName>
</protein>
<evidence type="ECO:0000256" key="7">
    <source>
        <dbReference type="SAM" id="MobiDB-lite"/>
    </source>
</evidence>
<evidence type="ECO:0000256" key="4">
    <source>
        <dbReference type="ARBA" id="ARBA00035494"/>
    </source>
</evidence>
<proteinExistence type="inferred from homology"/>
<keyword evidence="2 5" id="KW-0689">Ribosomal protein</keyword>
<keyword evidence="3 5" id="KW-0687">Ribonucleoprotein</keyword>
<comment type="similarity">
    <text evidence="1 5">Belongs to the bacterial ribosomal protein bL17 family.</text>
</comment>
<evidence type="ECO:0000256" key="2">
    <source>
        <dbReference type="ARBA" id="ARBA00022980"/>
    </source>
</evidence>
<dbReference type="Proteomes" id="UP000034932">
    <property type="component" value="Unassembled WGS sequence"/>
</dbReference>
<dbReference type="NCBIfam" id="TIGR00059">
    <property type="entry name" value="L17"/>
    <property type="match status" value="1"/>
</dbReference>
<dbReference type="Gene3D" id="3.90.1030.10">
    <property type="entry name" value="Ribosomal protein L17"/>
    <property type="match status" value="1"/>
</dbReference>
<dbReference type="PANTHER" id="PTHR14413:SF16">
    <property type="entry name" value="LARGE RIBOSOMAL SUBUNIT PROTEIN BL17M"/>
    <property type="match status" value="1"/>
</dbReference>
<organism evidence="8 9">
    <name type="scientific">Candidatus Woesebacteria bacterium GW2011_GWB1_39_10b</name>
    <dbReference type="NCBI Taxonomy" id="1618573"/>
    <lineage>
        <taxon>Bacteria</taxon>
        <taxon>Candidatus Woeseibacteriota</taxon>
    </lineage>
</organism>